<protein>
    <recommendedName>
        <fullName evidence="2">dihydropyrimidine dehydrogenase (NADP(+))</fullName>
        <ecNumber evidence="2">1.3.1.2</ecNumber>
    </recommendedName>
</protein>
<dbReference type="FunFam" id="3.20.20.70:FF:000121">
    <property type="entry name" value="Dihydropyrimidine dehydrogenase (NADP(+)), chloroplastic"/>
    <property type="match status" value="1"/>
</dbReference>
<comment type="pathway">
    <text evidence="1">Amino-acid biosynthesis; beta-alanine biosynthesis.</text>
</comment>
<accession>A0ABC9EER8</accession>
<dbReference type="InterPro" id="IPR013785">
    <property type="entry name" value="Aldolase_TIM"/>
</dbReference>
<evidence type="ECO:0000313" key="7">
    <source>
        <dbReference type="EMBL" id="CAL5055774.1"/>
    </source>
</evidence>
<dbReference type="Proteomes" id="UP001497457">
    <property type="component" value="Chromosome 3rd"/>
</dbReference>
<reference evidence="8" key="1">
    <citation type="submission" date="2024-06" db="EMBL/GenBank/DDBJ databases">
        <authorList>
            <person name="Ryan C."/>
        </authorList>
    </citation>
    <scope>NUCLEOTIDE SEQUENCE [LARGE SCALE GENOMIC DNA]</scope>
</reference>
<dbReference type="Proteomes" id="UP001497457">
    <property type="component" value="Chromosome 4rd"/>
</dbReference>
<evidence type="ECO:0000313" key="6">
    <source>
        <dbReference type="EMBL" id="CAL5019467.1"/>
    </source>
</evidence>
<gene>
    <name evidence="6" type="ORF">URODEC1_LOCUS74775</name>
    <name evidence="7" type="ORF">URODEC1_LOCUS94633</name>
</gene>
<keyword evidence="3" id="KW-0560">Oxidoreductase</keyword>
<dbReference type="SUPFAM" id="SSF51395">
    <property type="entry name" value="FMN-linked oxidoreductases"/>
    <property type="match status" value="1"/>
</dbReference>
<dbReference type="NCBIfam" id="NF006183">
    <property type="entry name" value="PRK08318.1"/>
    <property type="match status" value="1"/>
</dbReference>
<dbReference type="EMBL" id="OZ075113">
    <property type="protein sequence ID" value="CAL5019467.1"/>
    <property type="molecule type" value="Genomic_DNA"/>
</dbReference>
<evidence type="ECO:0000256" key="3">
    <source>
        <dbReference type="ARBA" id="ARBA00023002"/>
    </source>
</evidence>
<dbReference type="Pfam" id="PF01180">
    <property type="entry name" value="DHO_dh"/>
    <property type="match status" value="1"/>
</dbReference>
<keyword evidence="8" id="KW-1185">Reference proteome</keyword>
<dbReference type="EMBL" id="OZ075114">
    <property type="protein sequence ID" value="CAL5055774.1"/>
    <property type="molecule type" value="Genomic_DNA"/>
</dbReference>
<evidence type="ECO:0000256" key="1">
    <source>
        <dbReference type="ARBA" id="ARBA00004668"/>
    </source>
</evidence>
<proteinExistence type="predicted"/>
<evidence type="ECO:0000256" key="4">
    <source>
        <dbReference type="SAM" id="MobiDB-lite"/>
    </source>
</evidence>
<dbReference type="CDD" id="cd02940">
    <property type="entry name" value="DHPD_FMN"/>
    <property type="match status" value="1"/>
</dbReference>
<name>A0ABC9EER8_9POAL</name>
<evidence type="ECO:0000259" key="5">
    <source>
        <dbReference type="Pfam" id="PF01180"/>
    </source>
</evidence>
<dbReference type="PANTHER" id="PTHR43073">
    <property type="entry name" value="DIHYDROPYRIMIDINE DEHYDROGENASE [NADP(+)]"/>
    <property type="match status" value="1"/>
</dbReference>
<evidence type="ECO:0000256" key="2">
    <source>
        <dbReference type="ARBA" id="ARBA00013004"/>
    </source>
</evidence>
<feature type="domain" description="Dihydroorotate dehydrogenase catalytic" evidence="5">
    <location>
        <begin position="45"/>
        <end position="355"/>
    </location>
</feature>
<evidence type="ECO:0000313" key="8">
    <source>
        <dbReference type="Proteomes" id="UP001497457"/>
    </source>
</evidence>
<organism evidence="7 8">
    <name type="scientific">Urochloa decumbens</name>
    <dbReference type="NCBI Taxonomy" id="240449"/>
    <lineage>
        <taxon>Eukaryota</taxon>
        <taxon>Viridiplantae</taxon>
        <taxon>Streptophyta</taxon>
        <taxon>Embryophyta</taxon>
        <taxon>Tracheophyta</taxon>
        <taxon>Spermatophyta</taxon>
        <taxon>Magnoliopsida</taxon>
        <taxon>Liliopsida</taxon>
        <taxon>Poales</taxon>
        <taxon>Poaceae</taxon>
        <taxon>PACMAD clade</taxon>
        <taxon>Panicoideae</taxon>
        <taxon>Panicodae</taxon>
        <taxon>Paniceae</taxon>
        <taxon>Melinidinae</taxon>
        <taxon>Urochloa</taxon>
    </lineage>
</organism>
<dbReference type="PANTHER" id="PTHR43073:SF2">
    <property type="entry name" value="DIHYDROPYRIMIDINE DEHYDROGENASE [NADP(+)]"/>
    <property type="match status" value="1"/>
</dbReference>
<reference evidence="7 8" key="2">
    <citation type="submission" date="2024-10" db="EMBL/GenBank/DDBJ databases">
        <authorList>
            <person name="Ryan C."/>
        </authorList>
    </citation>
    <scope>NUCLEOTIDE SEQUENCE [LARGE SCALE GENOMIC DNA]</scope>
</reference>
<sequence length="419" mass="45808">MESLMTLRASPAAATPLQQRRLPGRQRATSVRAAASASAAGEPDLSVRVNGLQMPNPFVIGSGPPGTNYTVMKRAFDEGWGGVIAKTVSLDAEKVINVTPRYAKLRAEPNGAAMGRIIGWQNIELISDRPLETMLNEFKQLKKEYPDRILIGSIMEEYNKAAWHELIERVEESGVDALEINFSCPHGMPERKMGAAVGQDCDLLEEVCGWINEKATVPVWAKMTPNITDITQPARIALKSGCEGVSAINTIMSVMGINLKTLRPEPCVEGYSTPGGYSARAVHPIALAKVMQIARMMKEEFAIGQSLSAIGGVETGNDAAEFILLGADTVQVCTGVMIHGYPLVKKLCAELQDFMREHNFSSIEEFRGASLPYFTTHTDLVHRQQEAIKQRKAIKKGLQSDKDWTGDGFVKETESMVSN</sequence>
<dbReference type="InterPro" id="IPR005720">
    <property type="entry name" value="Dihydroorotate_DH_cat"/>
</dbReference>
<dbReference type="Gene3D" id="3.20.20.70">
    <property type="entry name" value="Aldolase class I"/>
    <property type="match status" value="1"/>
</dbReference>
<feature type="region of interest" description="Disordered" evidence="4">
    <location>
        <begin position="1"/>
        <end position="37"/>
    </location>
</feature>
<dbReference type="EC" id="1.3.1.2" evidence="2"/>
<dbReference type="AlphaFoldDB" id="A0ABC9EER8"/>
<feature type="compositionally biased region" description="Low complexity" evidence="4">
    <location>
        <begin position="16"/>
        <end position="37"/>
    </location>
</feature>
<dbReference type="GO" id="GO:0017113">
    <property type="term" value="F:dihydropyrimidine dehydrogenase (NADP+) activity"/>
    <property type="evidence" value="ECO:0007669"/>
    <property type="project" value="UniProtKB-EC"/>
</dbReference>